<feature type="transmembrane region" description="Helical" evidence="2">
    <location>
        <begin position="5"/>
        <end position="25"/>
    </location>
</feature>
<keyword evidence="2" id="KW-0812">Transmembrane</keyword>
<dbReference type="RefSeq" id="WP_379319869.1">
    <property type="nucleotide sequence ID" value="NZ_JBHTLM010000009.1"/>
</dbReference>
<evidence type="ECO:0000256" key="2">
    <source>
        <dbReference type="SAM" id="Phobius"/>
    </source>
</evidence>
<feature type="transmembrane region" description="Helical" evidence="2">
    <location>
        <begin position="113"/>
        <end position="136"/>
    </location>
</feature>
<name>A0ABW3S084_9BACL</name>
<feature type="coiled-coil region" evidence="1">
    <location>
        <begin position="59"/>
        <end position="100"/>
    </location>
</feature>
<reference evidence="4" key="1">
    <citation type="journal article" date="2019" name="Int. J. Syst. Evol. Microbiol.">
        <title>The Global Catalogue of Microorganisms (GCM) 10K type strain sequencing project: providing services to taxonomists for standard genome sequencing and annotation.</title>
        <authorList>
            <consortium name="The Broad Institute Genomics Platform"/>
            <consortium name="The Broad Institute Genome Sequencing Center for Infectious Disease"/>
            <person name="Wu L."/>
            <person name="Ma J."/>
        </authorList>
    </citation>
    <scope>NUCLEOTIDE SEQUENCE [LARGE SCALE GENOMIC DNA]</scope>
    <source>
        <strain evidence="4">CCUG 59189</strain>
    </source>
</reference>
<gene>
    <name evidence="3" type="ORF">ACFQ3W_14105</name>
</gene>
<evidence type="ECO:0000313" key="3">
    <source>
        <dbReference type="EMBL" id="MFD1177425.1"/>
    </source>
</evidence>
<keyword evidence="2" id="KW-0472">Membrane</keyword>
<evidence type="ECO:0000256" key="1">
    <source>
        <dbReference type="SAM" id="Coils"/>
    </source>
</evidence>
<proteinExistence type="predicted"/>
<dbReference type="Proteomes" id="UP001597262">
    <property type="component" value="Unassembled WGS sequence"/>
</dbReference>
<sequence>MSRKLIRIVTVFCTILFVGVSGLFVGTPRAEAGYWNDLVNGVKELGELPSDVKELKVNYQVTLDKLDEAQGTLEAYRKQNEELIERNKELAATVSALNEAQQVREANARKTRIMLLTGGALLAGYFIILRVVRLVLRR</sequence>
<organism evidence="3 4">
    <name type="scientific">Paenibacillus puldeungensis</name>
    <dbReference type="NCBI Taxonomy" id="696536"/>
    <lineage>
        <taxon>Bacteria</taxon>
        <taxon>Bacillati</taxon>
        <taxon>Bacillota</taxon>
        <taxon>Bacilli</taxon>
        <taxon>Bacillales</taxon>
        <taxon>Paenibacillaceae</taxon>
        <taxon>Paenibacillus</taxon>
    </lineage>
</organism>
<dbReference type="EMBL" id="JBHTLM010000009">
    <property type="protein sequence ID" value="MFD1177425.1"/>
    <property type="molecule type" value="Genomic_DNA"/>
</dbReference>
<keyword evidence="1" id="KW-0175">Coiled coil</keyword>
<protein>
    <submittedName>
        <fullName evidence="3">Uncharacterized protein</fullName>
    </submittedName>
</protein>
<comment type="caution">
    <text evidence="3">The sequence shown here is derived from an EMBL/GenBank/DDBJ whole genome shotgun (WGS) entry which is preliminary data.</text>
</comment>
<accession>A0ABW3S084</accession>
<keyword evidence="4" id="KW-1185">Reference proteome</keyword>
<evidence type="ECO:0000313" key="4">
    <source>
        <dbReference type="Proteomes" id="UP001597262"/>
    </source>
</evidence>
<keyword evidence="2" id="KW-1133">Transmembrane helix</keyword>